<protein>
    <submittedName>
        <fullName evidence="2">Uncharacterized protein</fullName>
    </submittedName>
</protein>
<sequence>MFMHAQVEKHSRQIGVAGTPPYNSAPAGGGGAIYQHPSPRRDAADTRAEGACKRVSIVPMSNVIPSVNVKCLRVDLCTDGDAHEWIASYSRIR</sequence>
<feature type="compositionally biased region" description="Basic and acidic residues" evidence="1">
    <location>
        <begin position="1"/>
        <end position="11"/>
    </location>
</feature>
<comment type="caution">
    <text evidence="2">The sequence shown here is derived from an EMBL/GenBank/DDBJ whole genome shotgun (WGS) entry which is preliminary data.</text>
</comment>
<gene>
    <name evidence="2" type="ORF">HPB52_022418</name>
</gene>
<dbReference type="AlphaFoldDB" id="A0A9D4T0D2"/>
<proteinExistence type="predicted"/>
<reference evidence="2" key="2">
    <citation type="submission" date="2021-09" db="EMBL/GenBank/DDBJ databases">
        <authorList>
            <person name="Jia N."/>
            <person name="Wang J."/>
            <person name="Shi W."/>
            <person name="Du L."/>
            <person name="Sun Y."/>
            <person name="Zhan W."/>
            <person name="Jiang J."/>
            <person name="Wang Q."/>
            <person name="Zhang B."/>
            <person name="Ji P."/>
            <person name="Sakyi L.B."/>
            <person name="Cui X."/>
            <person name="Yuan T."/>
            <person name="Jiang B."/>
            <person name="Yang W."/>
            <person name="Lam T.T.-Y."/>
            <person name="Chang Q."/>
            <person name="Ding S."/>
            <person name="Wang X."/>
            <person name="Zhu J."/>
            <person name="Ruan X."/>
            <person name="Zhao L."/>
            <person name="Wei J."/>
            <person name="Que T."/>
            <person name="Du C."/>
            <person name="Cheng J."/>
            <person name="Dai P."/>
            <person name="Han X."/>
            <person name="Huang E."/>
            <person name="Gao Y."/>
            <person name="Liu J."/>
            <person name="Shao H."/>
            <person name="Ye R."/>
            <person name="Li L."/>
            <person name="Wei W."/>
            <person name="Wang X."/>
            <person name="Wang C."/>
            <person name="Huo Q."/>
            <person name="Li W."/>
            <person name="Guo W."/>
            <person name="Chen H."/>
            <person name="Chen S."/>
            <person name="Zhou L."/>
            <person name="Zhou L."/>
            <person name="Ni X."/>
            <person name="Tian J."/>
            <person name="Zhou Y."/>
            <person name="Sheng Y."/>
            <person name="Liu T."/>
            <person name="Pan Y."/>
            <person name="Xia L."/>
            <person name="Li J."/>
            <person name="Zhao F."/>
            <person name="Cao W."/>
        </authorList>
    </citation>
    <scope>NUCLEOTIDE SEQUENCE</scope>
    <source>
        <strain evidence="2">Rsan-2018</strain>
        <tissue evidence="2">Larvae</tissue>
    </source>
</reference>
<organism evidence="2 3">
    <name type="scientific">Rhipicephalus sanguineus</name>
    <name type="common">Brown dog tick</name>
    <name type="synonym">Ixodes sanguineus</name>
    <dbReference type="NCBI Taxonomy" id="34632"/>
    <lineage>
        <taxon>Eukaryota</taxon>
        <taxon>Metazoa</taxon>
        <taxon>Ecdysozoa</taxon>
        <taxon>Arthropoda</taxon>
        <taxon>Chelicerata</taxon>
        <taxon>Arachnida</taxon>
        <taxon>Acari</taxon>
        <taxon>Parasitiformes</taxon>
        <taxon>Ixodida</taxon>
        <taxon>Ixodoidea</taxon>
        <taxon>Ixodidae</taxon>
        <taxon>Rhipicephalinae</taxon>
        <taxon>Rhipicephalus</taxon>
        <taxon>Rhipicephalus</taxon>
    </lineage>
</organism>
<reference evidence="2" key="1">
    <citation type="journal article" date="2020" name="Cell">
        <title>Large-Scale Comparative Analyses of Tick Genomes Elucidate Their Genetic Diversity and Vector Capacities.</title>
        <authorList>
            <consortium name="Tick Genome and Microbiome Consortium (TIGMIC)"/>
            <person name="Jia N."/>
            <person name="Wang J."/>
            <person name="Shi W."/>
            <person name="Du L."/>
            <person name="Sun Y."/>
            <person name="Zhan W."/>
            <person name="Jiang J.F."/>
            <person name="Wang Q."/>
            <person name="Zhang B."/>
            <person name="Ji P."/>
            <person name="Bell-Sakyi L."/>
            <person name="Cui X.M."/>
            <person name="Yuan T.T."/>
            <person name="Jiang B.G."/>
            <person name="Yang W.F."/>
            <person name="Lam T.T."/>
            <person name="Chang Q.C."/>
            <person name="Ding S.J."/>
            <person name="Wang X.J."/>
            <person name="Zhu J.G."/>
            <person name="Ruan X.D."/>
            <person name="Zhao L."/>
            <person name="Wei J.T."/>
            <person name="Ye R.Z."/>
            <person name="Que T.C."/>
            <person name="Du C.H."/>
            <person name="Zhou Y.H."/>
            <person name="Cheng J.X."/>
            <person name="Dai P.F."/>
            <person name="Guo W.B."/>
            <person name="Han X.H."/>
            <person name="Huang E.J."/>
            <person name="Li L.F."/>
            <person name="Wei W."/>
            <person name="Gao Y.C."/>
            <person name="Liu J.Z."/>
            <person name="Shao H.Z."/>
            <person name="Wang X."/>
            <person name="Wang C.C."/>
            <person name="Yang T.C."/>
            <person name="Huo Q.B."/>
            <person name="Li W."/>
            <person name="Chen H.Y."/>
            <person name="Chen S.E."/>
            <person name="Zhou L.G."/>
            <person name="Ni X.B."/>
            <person name="Tian J.H."/>
            <person name="Sheng Y."/>
            <person name="Liu T."/>
            <person name="Pan Y.S."/>
            <person name="Xia L.Y."/>
            <person name="Li J."/>
            <person name="Zhao F."/>
            <person name="Cao W.C."/>
        </authorList>
    </citation>
    <scope>NUCLEOTIDE SEQUENCE</scope>
    <source>
        <strain evidence="2">Rsan-2018</strain>
    </source>
</reference>
<keyword evidence="3" id="KW-1185">Reference proteome</keyword>
<name>A0A9D4T0D2_RHISA</name>
<accession>A0A9D4T0D2</accession>
<evidence type="ECO:0000313" key="3">
    <source>
        <dbReference type="Proteomes" id="UP000821837"/>
    </source>
</evidence>
<feature type="region of interest" description="Disordered" evidence="1">
    <location>
        <begin position="1"/>
        <end position="47"/>
    </location>
</feature>
<evidence type="ECO:0000256" key="1">
    <source>
        <dbReference type="SAM" id="MobiDB-lite"/>
    </source>
</evidence>
<evidence type="ECO:0000313" key="2">
    <source>
        <dbReference type="EMBL" id="KAH7963690.1"/>
    </source>
</evidence>
<dbReference type="EMBL" id="JABSTV010001249">
    <property type="protein sequence ID" value="KAH7963690.1"/>
    <property type="molecule type" value="Genomic_DNA"/>
</dbReference>
<dbReference type="Proteomes" id="UP000821837">
    <property type="component" value="Chromosome 3"/>
</dbReference>